<evidence type="ECO:0000313" key="3">
    <source>
        <dbReference type="EMBL" id="KAI9549897.1"/>
    </source>
</evidence>
<keyword evidence="4" id="KW-1185">Reference proteome</keyword>
<feature type="domain" description="Zinc beta-ribbon finger putative" evidence="2">
    <location>
        <begin position="6"/>
        <end position="61"/>
    </location>
</feature>
<dbReference type="Proteomes" id="UP000820818">
    <property type="component" value="Unassembled WGS sequence"/>
</dbReference>
<feature type="domain" description="DUF6371" evidence="1">
    <location>
        <begin position="118"/>
        <end position="247"/>
    </location>
</feature>
<evidence type="ECO:0000313" key="4">
    <source>
        <dbReference type="Proteomes" id="UP000820818"/>
    </source>
</evidence>
<evidence type="ECO:0000259" key="1">
    <source>
        <dbReference type="Pfam" id="PF19898"/>
    </source>
</evidence>
<dbReference type="InterPro" id="IPR047731">
    <property type="entry name" value="Zinc_ribbon_put"/>
</dbReference>
<dbReference type="EMBL" id="WJBH02000205">
    <property type="protein sequence ID" value="KAI9549897.1"/>
    <property type="molecule type" value="Genomic_DNA"/>
</dbReference>
<comment type="caution">
    <text evidence="3">The sequence shown here is derived from an EMBL/GenBank/DDBJ whole genome shotgun (WGS) entry which is preliminary data.</text>
</comment>
<dbReference type="NCBIfam" id="NF040506">
    <property type="entry name" value="PG0870_Nterm"/>
    <property type="match status" value="1"/>
</dbReference>
<sequence>MTEQGKWSLEKGSRKWACPACKKKTLKRYMWEGTKDYVGEDYGRCDRENNCGYHRLPNKEVAEPLTPNLKPKLPPPTQLFPNGEYLEKIRSARDTNFHKFMIALGIPDSHLEKWGVGGHWKFTTFTSADLHGVAVNVKHVAYNPEGKRDKSLGTGGEPQFIPYYLGKAYLKNQKIETDSAKLEDWQDYYRFGRCFYGEHLWDKEKDTCLVESEKTAVVCSYFFPQCNWLATGGNNGMLYEQFEIFYGYKGRIWNIVDNDTAGLKKSKTIAWLDKLAEMRDNPEEIISVNLLEGKPLGYDLADAVIYDGYRDAKEFSQKLGDSWDFRKVLEVDEDSGEVKLVDKDPNAKVDEKELKRAIQVGNRIFEAKVNLLILEKVSIVKLMSSVAYFGEAGREIAHKIYAAAEMAKEEADLVFDLGLAMPDGNARYFFARAKEAGVETRYVKTARSEAADGAEGVDEKTWDITWPDDMEYQEGFDEFQLKREIFRYRYIEYKNCIWFATIKDFDEKTTIVYFTKISNFVIRPLYLIKSKTDPKRLFEIKNIFGIKYILDIPAKALVSLTEFQVFCESTGNFLFTGTKQQFTNIKAKLYDNTKDAEEVKMLGWQDEGFYAFANGAYQNGFTKVDEYGIIKHLIEKNENEAEEKYFFIPAMSSIYKDEKDSYDGEKKFVYVKRPDVTFEDWARLFYETYGDSGVIGMAFYMSSLFRDMIYSRFKFFPHLFHFGPPGTGKSTMCWSMQYMFGLERKPFMLNAGTAVGFHRTFAQFRNAVVWFDEYNNQIEFKRVQDLKSAYDGAGHVKGEWSASGGNSNKTTTTPVESACNISGQELPVADNALFKRCILLQYHQTVFTDAEKERLTKLQKLQEKSLSHITGALTTFRGKMEADYFRVFDEVEKEIFNALEHDPSIESRIVKNMAVIATTFKVLKEHLKFPYSWEQMIAVLVRNIKSQNGLISNAKETNQFWDEIDYCISEGELKDQEDYKVEYTNNVRVTIDRKSVEKNLGISKKVLFIRLVTTHSKYMESLRKKGEKKGMDKGSLAHYLSHAPGFIGIVASTRFKKGTSSFATSAYVFDYKIFEDQGYNFERQDPDMEADSEVDRALMQPSGEVKF</sequence>
<gene>
    <name evidence="3" type="ORF">GHT06_005785</name>
</gene>
<dbReference type="Pfam" id="PF21957">
    <property type="entry name" value="Zn_ribbon_16"/>
    <property type="match status" value="1"/>
</dbReference>
<name>A0AAD5KE19_9CRUS</name>
<dbReference type="InterPro" id="IPR045951">
    <property type="entry name" value="DUF6371"/>
</dbReference>
<dbReference type="Pfam" id="PF19898">
    <property type="entry name" value="DUF6371"/>
    <property type="match status" value="1"/>
</dbReference>
<proteinExistence type="predicted"/>
<accession>A0AAD5KE19</accession>
<reference evidence="3" key="1">
    <citation type="submission" date="2022-05" db="EMBL/GenBank/DDBJ databases">
        <title>A multi-omics perspective on studying reproductive biology in Daphnia sinensis.</title>
        <authorList>
            <person name="Jia J."/>
        </authorList>
    </citation>
    <scope>NUCLEOTIDE SEQUENCE</scope>
    <source>
        <strain evidence="3">WSL</strain>
    </source>
</reference>
<organism evidence="3 4">
    <name type="scientific">Daphnia sinensis</name>
    <dbReference type="NCBI Taxonomy" id="1820382"/>
    <lineage>
        <taxon>Eukaryota</taxon>
        <taxon>Metazoa</taxon>
        <taxon>Ecdysozoa</taxon>
        <taxon>Arthropoda</taxon>
        <taxon>Crustacea</taxon>
        <taxon>Branchiopoda</taxon>
        <taxon>Diplostraca</taxon>
        <taxon>Cladocera</taxon>
        <taxon>Anomopoda</taxon>
        <taxon>Daphniidae</taxon>
        <taxon>Daphnia</taxon>
        <taxon>Daphnia similis group</taxon>
    </lineage>
</organism>
<dbReference type="SUPFAM" id="SSF52540">
    <property type="entry name" value="P-loop containing nucleoside triphosphate hydrolases"/>
    <property type="match status" value="1"/>
</dbReference>
<protein>
    <recommendedName>
        <fullName evidence="5">DUF927 domain-containing protein</fullName>
    </recommendedName>
</protein>
<dbReference type="InterPro" id="IPR027417">
    <property type="entry name" value="P-loop_NTPase"/>
</dbReference>
<dbReference type="AlphaFoldDB" id="A0AAD5KE19"/>
<evidence type="ECO:0000259" key="2">
    <source>
        <dbReference type="Pfam" id="PF21957"/>
    </source>
</evidence>
<evidence type="ECO:0008006" key="5">
    <source>
        <dbReference type="Google" id="ProtNLM"/>
    </source>
</evidence>